<dbReference type="InterPro" id="IPR003010">
    <property type="entry name" value="C-N_Hydrolase"/>
</dbReference>
<name>A0ABV8JIV2_9BACL</name>
<dbReference type="EMBL" id="JBHSAP010000018">
    <property type="protein sequence ID" value="MFC4078285.1"/>
    <property type="molecule type" value="Genomic_DNA"/>
</dbReference>
<keyword evidence="3" id="KW-0378">Hydrolase</keyword>
<evidence type="ECO:0000256" key="1">
    <source>
        <dbReference type="ARBA" id="ARBA00010613"/>
    </source>
</evidence>
<dbReference type="PROSITE" id="PS01227">
    <property type="entry name" value="UPF0012"/>
    <property type="match status" value="1"/>
</dbReference>
<evidence type="ECO:0000259" key="2">
    <source>
        <dbReference type="PROSITE" id="PS50263"/>
    </source>
</evidence>
<dbReference type="PROSITE" id="PS50263">
    <property type="entry name" value="CN_HYDROLASE"/>
    <property type="match status" value="1"/>
</dbReference>
<dbReference type="Gene3D" id="3.60.110.10">
    <property type="entry name" value="Carbon-nitrogen hydrolase"/>
    <property type="match status" value="1"/>
</dbReference>
<dbReference type="PANTHER" id="PTHR23088">
    <property type="entry name" value="NITRILASE-RELATED"/>
    <property type="match status" value="1"/>
</dbReference>
<dbReference type="SUPFAM" id="SSF56317">
    <property type="entry name" value="Carbon-nitrogen hydrolase"/>
    <property type="match status" value="1"/>
</dbReference>
<proteinExistence type="inferred from homology"/>
<dbReference type="GO" id="GO:0016787">
    <property type="term" value="F:hydrolase activity"/>
    <property type="evidence" value="ECO:0007669"/>
    <property type="project" value="UniProtKB-KW"/>
</dbReference>
<feature type="domain" description="CN hydrolase" evidence="2">
    <location>
        <begin position="1"/>
        <end position="237"/>
    </location>
</feature>
<dbReference type="Proteomes" id="UP001595843">
    <property type="component" value="Unassembled WGS sequence"/>
</dbReference>
<dbReference type="InterPro" id="IPR001110">
    <property type="entry name" value="UPF0012_CS"/>
</dbReference>
<reference evidence="4" key="1">
    <citation type="journal article" date="2019" name="Int. J. Syst. Evol. Microbiol.">
        <title>The Global Catalogue of Microorganisms (GCM) 10K type strain sequencing project: providing services to taxonomists for standard genome sequencing and annotation.</title>
        <authorList>
            <consortium name="The Broad Institute Genomics Platform"/>
            <consortium name="The Broad Institute Genome Sequencing Center for Infectious Disease"/>
            <person name="Wu L."/>
            <person name="Ma J."/>
        </authorList>
    </citation>
    <scope>NUCLEOTIDE SEQUENCE [LARGE SCALE GENOMIC DNA]</scope>
    <source>
        <strain evidence="4">IBRC-M 10813</strain>
    </source>
</reference>
<accession>A0ABV8JIV2</accession>
<dbReference type="PANTHER" id="PTHR23088:SF27">
    <property type="entry name" value="DEAMINATED GLUTATHIONE AMIDASE"/>
    <property type="match status" value="1"/>
</dbReference>
<protein>
    <submittedName>
        <fullName evidence="3">Carbon-nitrogen family hydrolase</fullName>
    </submittedName>
</protein>
<comment type="similarity">
    <text evidence="1">Belongs to the carbon-nitrogen hydrolase superfamily. NIT1/NIT2 family.</text>
</comment>
<evidence type="ECO:0000313" key="3">
    <source>
        <dbReference type="EMBL" id="MFC4078285.1"/>
    </source>
</evidence>
<dbReference type="InterPro" id="IPR036526">
    <property type="entry name" value="C-N_Hydrolase_sf"/>
</dbReference>
<dbReference type="CDD" id="cd07583">
    <property type="entry name" value="nitrilase_5"/>
    <property type="match status" value="1"/>
</dbReference>
<comment type="caution">
    <text evidence="3">The sequence shown here is derived from an EMBL/GenBank/DDBJ whole genome shotgun (WGS) entry which is preliminary data.</text>
</comment>
<evidence type="ECO:0000313" key="4">
    <source>
        <dbReference type="Proteomes" id="UP001595843"/>
    </source>
</evidence>
<gene>
    <name evidence="3" type="ORF">ACFOUO_15920</name>
</gene>
<organism evidence="3 4">
    <name type="scientific">Salinithrix halophila</name>
    <dbReference type="NCBI Taxonomy" id="1485204"/>
    <lineage>
        <taxon>Bacteria</taxon>
        <taxon>Bacillati</taxon>
        <taxon>Bacillota</taxon>
        <taxon>Bacilli</taxon>
        <taxon>Bacillales</taxon>
        <taxon>Thermoactinomycetaceae</taxon>
        <taxon>Salinithrix</taxon>
    </lineage>
</organism>
<sequence>MRISLIQMNVSFGQPEENWQRVKERVAQTMAESRPDVVALPEMWNTAYDLPRFESIADRGDLRRKLAELAREHGITLMAGSIGEQDDTGCYNASYIFASDGSELARYRKLHLFRLMGEEKVLKPGGDGRVLFPVGEGRGGVIICYDLRFPEMVRSLALDGAQCLFVPAQWPHPRLNHWRVLNQARAIENQMVVVAVNRVGSDPNNTFCGHSMVIDPWGNILAEAAEGEEILTVDLDLSEVEQVRRKIPVFEDRIPGQYRN</sequence>
<dbReference type="Pfam" id="PF00795">
    <property type="entry name" value="CN_hydrolase"/>
    <property type="match status" value="1"/>
</dbReference>
<dbReference type="RefSeq" id="WP_380706099.1">
    <property type="nucleotide sequence ID" value="NZ_JBHSAP010000018.1"/>
</dbReference>
<keyword evidence="4" id="KW-1185">Reference proteome</keyword>